<comment type="caution">
    <text evidence="1">The sequence shown here is derived from an EMBL/GenBank/DDBJ whole genome shotgun (WGS) entry which is preliminary data.</text>
</comment>
<name>A0ACB1B882_MELEN</name>
<dbReference type="EMBL" id="CAVMJV010000190">
    <property type="protein sequence ID" value="CAK5122763.1"/>
    <property type="molecule type" value="Genomic_DNA"/>
</dbReference>
<evidence type="ECO:0000313" key="2">
    <source>
        <dbReference type="Proteomes" id="UP001497535"/>
    </source>
</evidence>
<dbReference type="Proteomes" id="UP001497535">
    <property type="component" value="Unassembled WGS sequence"/>
</dbReference>
<reference evidence="1" key="1">
    <citation type="submission" date="2023-11" db="EMBL/GenBank/DDBJ databases">
        <authorList>
            <person name="Poullet M."/>
        </authorList>
    </citation>
    <scope>NUCLEOTIDE SEQUENCE</scope>
    <source>
        <strain evidence="1">E1834</strain>
    </source>
</reference>
<proteinExistence type="predicted"/>
<accession>A0ACB1B882</accession>
<gene>
    <name evidence="1" type="ORF">MENTE1834_LOCUS47330</name>
</gene>
<keyword evidence="2" id="KW-1185">Reference proteome</keyword>
<evidence type="ECO:0000313" key="1">
    <source>
        <dbReference type="EMBL" id="CAK5122763.1"/>
    </source>
</evidence>
<sequence>MFTICTADKSKIRFRAEDMSINQSLLDLCVGTHNLYLRRRQPDLLEVQQMRIQAQELAEQTRLQREREQRVQAESERDKLRTELGHLAEQLNTMQIVMKNAEESHQLIAERARISEQEVFEMTRRANDAEAEMQRIRHSQLRAEERKLALERKYKDAELLANRLIQQQQQFNNNSNNSSNGPPPYHEQLRRSNPCSNNSVKHIATNSSSLEEETTVETDEGVDEGNIIEHLQQQQFPLINGINGGNSSLLLPPQPPPPLPSTNPPPTQNNNKLFTKMSLSSQQRKHQQKQNVEDFNGINNNGNGNGGVFASLIATEQQRQTISNELQHIIASTYAELEQSRGDWQAKDHSLREKLADFRLELEALKKEGMETEQDKLFAQKVAATGCFDKHSTLRKSGFGSSKSKAKMFDEMTHSKLTSNTTTTKTAIQP</sequence>
<organism evidence="1 2">
    <name type="scientific">Meloidogyne enterolobii</name>
    <name type="common">Root-knot nematode worm</name>
    <name type="synonym">Meloidogyne mayaguensis</name>
    <dbReference type="NCBI Taxonomy" id="390850"/>
    <lineage>
        <taxon>Eukaryota</taxon>
        <taxon>Metazoa</taxon>
        <taxon>Ecdysozoa</taxon>
        <taxon>Nematoda</taxon>
        <taxon>Chromadorea</taxon>
        <taxon>Rhabditida</taxon>
        <taxon>Tylenchina</taxon>
        <taxon>Tylenchomorpha</taxon>
        <taxon>Tylenchoidea</taxon>
        <taxon>Meloidogynidae</taxon>
        <taxon>Meloidogyninae</taxon>
        <taxon>Meloidogyne</taxon>
    </lineage>
</organism>
<protein>
    <submittedName>
        <fullName evidence="1">Uncharacterized protein</fullName>
    </submittedName>
</protein>